<accession>A0AAN6WW94</accession>
<comment type="caution">
    <text evidence="1">The sequence shown here is derived from an EMBL/GenBank/DDBJ whole genome shotgun (WGS) entry which is preliminary data.</text>
</comment>
<dbReference type="InterPro" id="IPR000992">
    <property type="entry name" value="SRP1_TIP1"/>
</dbReference>
<proteinExistence type="predicted"/>
<evidence type="ECO:0000313" key="2">
    <source>
        <dbReference type="Proteomes" id="UP001302126"/>
    </source>
</evidence>
<feature type="non-terminal residue" evidence="1">
    <location>
        <position position="1"/>
    </location>
</feature>
<dbReference type="EMBL" id="MU864383">
    <property type="protein sequence ID" value="KAK4188803.1"/>
    <property type="molecule type" value="Genomic_DNA"/>
</dbReference>
<reference evidence="1" key="1">
    <citation type="journal article" date="2023" name="Mol. Phylogenet. Evol.">
        <title>Genome-scale phylogeny and comparative genomics of the fungal order Sordariales.</title>
        <authorList>
            <person name="Hensen N."/>
            <person name="Bonometti L."/>
            <person name="Westerberg I."/>
            <person name="Brannstrom I.O."/>
            <person name="Guillou S."/>
            <person name="Cros-Aarteil S."/>
            <person name="Calhoun S."/>
            <person name="Haridas S."/>
            <person name="Kuo A."/>
            <person name="Mondo S."/>
            <person name="Pangilinan J."/>
            <person name="Riley R."/>
            <person name="LaButti K."/>
            <person name="Andreopoulos B."/>
            <person name="Lipzen A."/>
            <person name="Chen C."/>
            <person name="Yan M."/>
            <person name="Daum C."/>
            <person name="Ng V."/>
            <person name="Clum A."/>
            <person name="Steindorff A."/>
            <person name="Ohm R.A."/>
            <person name="Martin F."/>
            <person name="Silar P."/>
            <person name="Natvig D.O."/>
            <person name="Lalanne C."/>
            <person name="Gautier V."/>
            <person name="Ament-Velasquez S.L."/>
            <person name="Kruys A."/>
            <person name="Hutchinson M.I."/>
            <person name="Powell A.J."/>
            <person name="Barry K."/>
            <person name="Miller A.N."/>
            <person name="Grigoriev I.V."/>
            <person name="Debuchy R."/>
            <person name="Gladieux P."/>
            <person name="Hiltunen Thoren M."/>
            <person name="Johannesson H."/>
        </authorList>
    </citation>
    <scope>NUCLEOTIDE SEQUENCE</scope>
    <source>
        <strain evidence="1">PSN309</strain>
    </source>
</reference>
<sequence length="189" mass="21387">VTDTPGIGPTTDRSITTLPKPRLRYVSILDTTGDILIAPPNTLIIRSFSRSTSGVHDESNRRDPFWDDYPDHYKTFQKALSHRWFLRGTALLIIPPAGSAPLPLAPVPSAPRRRFHYIGCLFTSNFDGKHTDDEGTILRATESALMDLLSQIAWSSHRKFIHEIRMYPVNKDFGVPWYSTRLVLDGLEI</sequence>
<reference evidence="1" key="2">
    <citation type="submission" date="2023-05" db="EMBL/GenBank/DDBJ databases">
        <authorList>
            <consortium name="Lawrence Berkeley National Laboratory"/>
            <person name="Steindorff A."/>
            <person name="Hensen N."/>
            <person name="Bonometti L."/>
            <person name="Westerberg I."/>
            <person name="Brannstrom I.O."/>
            <person name="Guillou S."/>
            <person name="Cros-Aarteil S."/>
            <person name="Calhoun S."/>
            <person name="Haridas S."/>
            <person name="Kuo A."/>
            <person name="Mondo S."/>
            <person name="Pangilinan J."/>
            <person name="Riley R."/>
            <person name="Labutti K."/>
            <person name="Andreopoulos B."/>
            <person name="Lipzen A."/>
            <person name="Chen C."/>
            <person name="Yanf M."/>
            <person name="Daum C."/>
            <person name="Ng V."/>
            <person name="Clum A."/>
            <person name="Ohm R."/>
            <person name="Martin F."/>
            <person name="Silar P."/>
            <person name="Natvig D."/>
            <person name="Lalanne C."/>
            <person name="Gautier V."/>
            <person name="Ament-Velasquez S.L."/>
            <person name="Kruys A."/>
            <person name="Hutchinson M.I."/>
            <person name="Powell A.J."/>
            <person name="Barry K."/>
            <person name="Miller A.N."/>
            <person name="Grigoriev I.V."/>
            <person name="Debuchy R."/>
            <person name="Gladieux P."/>
            <person name="Thoren M.H."/>
            <person name="Johannesson H."/>
        </authorList>
    </citation>
    <scope>NUCLEOTIDE SEQUENCE</scope>
    <source>
        <strain evidence="1">PSN309</strain>
    </source>
</reference>
<dbReference type="Gene3D" id="3.40.220.10">
    <property type="entry name" value="Leucine Aminopeptidase, subunit E, domain 1"/>
    <property type="match status" value="1"/>
</dbReference>
<protein>
    <submittedName>
        <fullName evidence="1">Uncharacterized protein</fullName>
    </submittedName>
</protein>
<organism evidence="1 2">
    <name type="scientific">Podospora australis</name>
    <dbReference type="NCBI Taxonomy" id="1536484"/>
    <lineage>
        <taxon>Eukaryota</taxon>
        <taxon>Fungi</taxon>
        <taxon>Dikarya</taxon>
        <taxon>Ascomycota</taxon>
        <taxon>Pezizomycotina</taxon>
        <taxon>Sordariomycetes</taxon>
        <taxon>Sordariomycetidae</taxon>
        <taxon>Sordariales</taxon>
        <taxon>Podosporaceae</taxon>
        <taxon>Podospora</taxon>
    </lineage>
</organism>
<gene>
    <name evidence="1" type="ORF">QBC35DRAFT_365329</name>
</gene>
<keyword evidence="2" id="KW-1185">Reference proteome</keyword>
<dbReference type="PROSITE" id="PS00724">
    <property type="entry name" value="SRP1_TIP1"/>
    <property type="match status" value="1"/>
</dbReference>
<dbReference type="AlphaFoldDB" id="A0AAN6WW94"/>
<feature type="non-terminal residue" evidence="1">
    <location>
        <position position="189"/>
    </location>
</feature>
<dbReference type="Proteomes" id="UP001302126">
    <property type="component" value="Unassembled WGS sequence"/>
</dbReference>
<evidence type="ECO:0000313" key="1">
    <source>
        <dbReference type="EMBL" id="KAK4188803.1"/>
    </source>
</evidence>
<name>A0AAN6WW94_9PEZI</name>
<dbReference type="InterPro" id="IPR043472">
    <property type="entry name" value="Macro_dom-like"/>
</dbReference>